<sequence length="1525" mass="172561">MWMIQHKTLDTMLYTFLKKYTLLLCLLLASLSGQAKETDPEIQRRIATGTKELKTIIAQNAWNNAHGLSHLNRYVFGNTKWIKVHQQAIDNPAAEAINALLVKYNEQAAGGKPYVYNAVKLYVYLGGIQGFKAPKPAKNETIAQTIARMKREGDRRLYEYTQYQTALRKEYQVLKGIMKSAPAAFQKSSYQMLAGLAMYLDVYPEKIALKPNEVLVAGIHGILPNASLSKTDGAIAPVLRSQMRSYMKAVIKEQPQLTPTEARQRRAQATQKLVEALLAQLGNYHPVKNPAKIDLNAEMPKLLTITHQAAKVEAMQSQVPTQAQSELAGKVEVWNYTGLKAKGFRWAATEDDKMRAEFVKKIVLVVTNSHTSRSTLFDIANRKGRFNPGDDEMVFWVHYTDARHHTATFWYSPQVEEALQKLKADQGVRRLFEDMMRRGVDEMGKSLTQVCGAVHYVTRMLTNCIKAGQIPEKYWNREHKDYVKSMRWVLAIVAMDFSGGELATRYFALSCGLWNGTLKTVGDITGLVAMFTGYVSDPKLRSQMDGMFKTLKDKGFFNLIGEQFGKHFNALAKINHKSFYLLGEDIIFILSMATGAGELGLFAKGGKLAKLGQGLNGAVKGGKAALTVAQNSFRVLRRQLAGQVNFVYRKTTQAYDIVASGKVIATLQGGKIKVKRWINTTQDKILHPKSMDNSPDGKFIAKNEKGEYGVCNRQGKACFVAGTLILTNKGYKKIEDIKAGDWVWSYNEQTNKQELKQVTSTIELKASALILLKFSNEQIYATSDHPFYLEGKWVKAGNLSQGDRLHLFQSRKIALNHLIKIDTSVTVYNFAVADNHNYFVGQNRVLVHNSNGCGDLLARTNSQALKDKINALGDGKSKFLDDFKNASDDVLAKFEAKPELVEAWKKLLDDAGETALRKNVGELQKITDNLAEVKKIGYSKWKVKSLLNSNAYKELDDLLTTSKISEVEFTAFAKELRANSSFKNQINQPNPRIGVVGEIKQWFNKHRVANNPELIPCKEFARAKAKMGRPYEHQLKNGLLDIFNPKKQVSYKDQTVMVDFVITREGKLIVGRKHGKMADEFPVRGAGEFVVVNGKVRSLTNKSGHYQPNVAETKRMIKELEEMGLDLSEAKIFDLNKNIDLVIQNKGIYEKMLKNDVWRDIPHEVLDHPNLKAVYEKVQSLGADAEKAFMEGLSPQSFRKKVFDNPSLLNNWWSAAKWARNRLVVSLKRELRELLGDQIQANQILSLYRNTPDLLPRLSETVKLLKTHKLSAENNLKILKNKAFVEASVMREQGIKIKPEWWNDVNNRWLKTFDKKQANLSKSELLEYRKNKMTTAAQDMQAKKGRVVEEIGVVFGRRPAYEITKEFDDVMKTTNQLFIHDPSWRKWGIILPKVLPGNFLDNVVQACETAARIKTWNLVVNGKKLKGKVYINLEDYNIFNAMHAMYGNPNSSKVINTALKNKGNPFHQTRITDMEIANIVRNKKWFENTGFIKKENGVTRILSKQEVEQTYGIKYIGDIAANKFK</sequence>
<feature type="signal peptide" evidence="1">
    <location>
        <begin position="1"/>
        <end position="35"/>
    </location>
</feature>
<comment type="caution">
    <text evidence="3">The sequence shown here is derived from an EMBL/GenBank/DDBJ whole genome shotgun (WGS) entry which is preliminary data.</text>
</comment>
<dbReference type="SUPFAM" id="SSF51294">
    <property type="entry name" value="Hedgehog/intein (Hint) domain"/>
    <property type="match status" value="1"/>
</dbReference>
<protein>
    <submittedName>
        <fullName evidence="3">Intein C-terminal splicing region domain protein</fullName>
    </submittedName>
</protein>
<accession>A1ZY30</accession>
<dbReference type="InterPro" id="IPR006141">
    <property type="entry name" value="Intein_N"/>
</dbReference>
<dbReference type="OrthoDB" id="876159at2"/>
<dbReference type="InterPro" id="IPR030934">
    <property type="entry name" value="Intein_C"/>
</dbReference>
<keyword evidence="4" id="KW-1185">Reference proteome</keyword>
<evidence type="ECO:0000256" key="1">
    <source>
        <dbReference type="SAM" id="SignalP"/>
    </source>
</evidence>
<feature type="domain" description="Hint" evidence="2">
    <location>
        <begin position="716"/>
        <end position="809"/>
    </location>
</feature>
<dbReference type="Gene3D" id="2.170.16.10">
    <property type="entry name" value="Hedgehog/Intein (Hint) domain"/>
    <property type="match status" value="1"/>
</dbReference>
<evidence type="ECO:0000259" key="2">
    <source>
        <dbReference type="SMART" id="SM00306"/>
    </source>
</evidence>
<feature type="chain" id="PRO_5002642299" evidence="1">
    <location>
        <begin position="36"/>
        <end position="1525"/>
    </location>
</feature>
<dbReference type="Pfam" id="PF07591">
    <property type="entry name" value="PT-HINT"/>
    <property type="match status" value="1"/>
</dbReference>
<evidence type="ECO:0000313" key="3">
    <source>
        <dbReference type="EMBL" id="EAY24682.1"/>
    </source>
</evidence>
<organism evidence="3 4">
    <name type="scientific">Microscilla marina ATCC 23134</name>
    <dbReference type="NCBI Taxonomy" id="313606"/>
    <lineage>
        <taxon>Bacteria</taxon>
        <taxon>Pseudomonadati</taxon>
        <taxon>Bacteroidota</taxon>
        <taxon>Cytophagia</taxon>
        <taxon>Cytophagales</taxon>
        <taxon>Microscillaceae</taxon>
        <taxon>Microscilla</taxon>
    </lineage>
</organism>
<gene>
    <name evidence="3" type="ORF">M23134_02992</name>
</gene>
<dbReference type="EMBL" id="AAWS01000063">
    <property type="protein sequence ID" value="EAY24682.1"/>
    <property type="molecule type" value="Genomic_DNA"/>
</dbReference>
<dbReference type="eggNOG" id="COG1372">
    <property type="taxonomic scope" value="Bacteria"/>
</dbReference>
<dbReference type="PROSITE" id="PS50817">
    <property type="entry name" value="INTEIN_N_TER"/>
    <property type="match status" value="1"/>
</dbReference>
<reference evidence="3 4" key="1">
    <citation type="submission" date="2007-01" db="EMBL/GenBank/DDBJ databases">
        <authorList>
            <person name="Haygood M."/>
            <person name="Podell S."/>
            <person name="Anderson C."/>
            <person name="Hopkinson B."/>
            <person name="Roe K."/>
            <person name="Barbeau K."/>
            <person name="Gaasterland T."/>
            <person name="Ferriera S."/>
            <person name="Johnson J."/>
            <person name="Kravitz S."/>
            <person name="Beeson K."/>
            <person name="Sutton G."/>
            <person name="Rogers Y.-H."/>
            <person name="Friedman R."/>
            <person name="Frazier M."/>
            <person name="Venter J.C."/>
        </authorList>
    </citation>
    <scope>NUCLEOTIDE SEQUENCE [LARGE SCALE GENOMIC DNA]</scope>
    <source>
        <strain evidence="3 4">ATCC 23134</strain>
    </source>
</reference>
<evidence type="ECO:0000313" key="4">
    <source>
        <dbReference type="Proteomes" id="UP000004095"/>
    </source>
</evidence>
<dbReference type="InterPro" id="IPR003587">
    <property type="entry name" value="Hint_dom_N"/>
</dbReference>
<dbReference type="GO" id="GO:0016539">
    <property type="term" value="P:intein-mediated protein splicing"/>
    <property type="evidence" value="ECO:0007669"/>
    <property type="project" value="InterPro"/>
</dbReference>
<proteinExistence type="predicted"/>
<name>A1ZY30_MICM2</name>
<dbReference type="Proteomes" id="UP000004095">
    <property type="component" value="Unassembled WGS sequence"/>
</dbReference>
<dbReference type="InterPro" id="IPR036844">
    <property type="entry name" value="Hint_dom_sf"/>
</dbReference>
<dbReference type="PROSITE" id="PS50818">
    <property type="entry name" value="INTEIN_C_TER"/>
    <property type="match status" value="1"/>
</dbReference>
<dbReference type="SMART" id="SM00306">
    <property type="entry name" value="HintN"/>
    <property type="match status" value="1"/>
</dbReference>
<dbReference type="CDD" id="cd00081">
    <property type="entry name" value="Hint"/>
    <property type="match status" value="1"/>
</dbReference>
<keyword evidence="1" id="KW-0732">Signal</keyword>